<keyword evidence="3" id="KW-1185">Reference proteome</keyword>
<dbReference type="RefSeq" id="WP_149295539.1">
    <property type="nucleotide sequence ID" value="NZ_CP043473.1"/>
</dbReference>
<proteinExistence type="predicted"/>
<sequence>MFKPDLRQLGAAAALGIIATAIACGPDFPMQLLDNRQGSLLGTPSNGFAYEAARLAAPQAERCKSRLKPEPGYEELSRAVTAAAASASALDDCAKGAACAKQLNDARLAYRRIRQLAACGAPDPESAAVASLGDEALLSLRNAKTGQQCNYLSLLGQTECAAGIPSAGLKTAIALYAQQAARGRRLRMSGAAGSGIDSLKFVAGWALKKPERFLPLLDDAVARRLLVAYALARVGDNVAGQADSADTFITEGELSASQTLSGYADAARQDAGTTPNQNLLLLIDAIQRRGYLDTDHADRLAALAYRLGRYPLAERMAGQLDSALASWVKAKLALRRGDVPAATHYYALAARGFPRSDNSLEAGLPQRVRGEQAVLTLARGQYVEALGYFYQAAIEGARRGDDWGHPSFVADSASDMAYVAERVLTAAELKAFVDAQPRPAYEQARPVWTRLRYLLARRLLREGRADEAAPYFPEDAMAAAYDAGGRPTGELASLRQLALQYGDALRDTQRAYTPTLRAKAWYRLAALTRHDGMELLGYEQEPDYADFGGNYQSTSGRVADGLPQVPLSAAGRAGYLLPGPYVAAGERARFAASQSQPLQRYHYRYLAADYLDKAADLLPPRAQAYSAVLCNGAAWLNDTDPQRAAHFYQRYVRHGAYLDTGARFGQQCPAPRFLAAEFFPYPHRAERLLNRFGLANLLGLAALAILILAARRASGAKRPR</sequence>
<dbReference type="KEGG" id="chrm:FYK34_06110"/>
<dbReference type="EMBL" id="CP043473">
    <property type="protein sequence ID" value="QEL55169.1"/>
    <property type="molecule type" value="Genomic_DNA"/>
</dbReference>
<gene>
    <name evidence="2" type="ORF">FYK34_06110</name>
</gene>
<reference evidence="2 3" key="1">
    <citation type="submission" date="2019-08" db="EMBL/GenBank/DDBJ databases">
        <title>Chromobacterium paludis, a novel bacterium isolated from a Maryland marsh pond.</title>
        <authorList>
            <person name="Blackburn M.B."/>
            <person name="Gundersen-Rindal D.E."/>
        </authorList>
    </citation>
    <scope>NUCLEOTIDE SEQUENCE [LARGE SCALE GENOMIC DNA]</scope>
    <source>
        <strain evidence="3">IIBBL 257-1</strain>
    </source>
</reference>
<dbReference type="Proteomes" id="UP000322079">
    <property type="component" value="Chromosome"/>
</dbReference>
<evidence type="ECO:0000313" key="3">
    <source>
        <dbReference type="Proteomes" id="UP000322079"/>
    </source>
</evidence>
<dbReference type="AlphaFoldDB" id="A0A5C1DGT0"/>
<name>A0A5C1DGT0_9NEIS</name>
<keyword evidence="1" id="KW-0472">Membrane</keyword>
<organism evidence="2 3">
    <name type="scientific">Chromobacterium paludis</name>
    <dbReference type="NCBI Taxonomy" id="2605945"/>
    <lineage>
        <taxon>Bacteria</taxon>
        <taxon>Pseudomonadati</taxon>
        <taxon>Pseudomonadota</taxon>
        <taxon>Betaproteobacteria</taxon>
        <taxon>Neisseriales</taxon>
        <taxon>Chromobacteriaceae</taxon>
        <taxon>Chromobacterium</taxon>
    </lineage>
</organism>
<protein>
    <submittedName>
        <fullName evidence="2">Uncharacterized protein</fullName>
    </submittedName>
</protein>
<keyword evidence="1" id="KW-0812">Transmembrane</keyword>
<accession>A0A5C1DGT0</accession>
<feature type="transmembrane region" description="Helical" evidence="1">
    <location>
        <begin position="692"/>
        <end position="710"/>
    </location>
</feature>
<evidence type="ECO:0000256" key="1">
    <source>
        <dbReference type="SAM" id="Phobius"/>
    </source>
</evidence>
<dbReference type="PROSITE" id="PS51257">
    <property type="entry name" value="PROKAR_LIPOPROTEIN"/>
    <property type="match status" value="1"/>
</dbReference>
<keyword evidence="1" id="KW-1133">Transmembrane helix</keyword>
<evidence type="ECO:0000313" key="2">
    <source>
        <dbReference type="EMBL" id="QEL55169.1"/>
    </source>
</evidence>